<dbReference type="EMBL" id="KL660597">
    <property type="protein sequence ID" value="KFA65371.1"/>
    <property type="molecule type" value="Genomic_DNA"/>
</dbReference>
<dbReference type="Pfam" id="PF00141">
    <property type="entry name" value="peroxidase"/>
    <property type="match status" value="1"/>
</dbReference>
<feature type="binding site" evidence="9">
    <location>
        <position position="131"/>
    </location>
    <ligand>
        <name>Ca(2+)</name>
        <dbReference type="ChEBI" id="CHEBI:29108"/>
        <label>1</label>
    </ligand>
</feature>
<evidence type="ECO:0000256" key="2">
    <source>
        <dbReference type="ARBA" id="ARBA00022559"/>
    </source>
</evidence>
<dbReference type="PANTHER" id="PTHR31356">
    <property type="entry name" value="THYLAKOID LUMENAL 29 KDA PROTEIN, CHLOROPLASTIC-RELATED"/>
    <property type="match status" value="1"/>
</dbReference>
<accession>A0A084QN36</accession>
<dbReference type="OrthoDB" id="2113341at2759"/>
<keyword evidence="4 9" id="KW-0479">Metal-binding</keyword>
<dbReference type="OMA" id="CCHWKWL"/>
<dbReference type="InterPro" id="IPR001621">
    <property type="entry name" value="Ligninase"/>
</dbReference>
<keyword evidence="6 9" id="KW-0408">Iron</keyword>
<evidence type="ECO:0000256" key="3">
    <source>
        <dbReference type="ARBA" id="ARBA00022617"/>
    </source>
</evidence>
<dbReference type="InParanoid" id="A0A084QN36"/>
<comment type="similarity">
    <text evidence="1 12">Belongs to the peroxidase family. Ligninase subfamily.</text>
</comment>
<feature type="binding site" evidence="9">
    <location>
        <position position="284"/>
    </location>
    <ligand>
        <name>Ca(2+)</name>
        <dbReference type="ChEBI" id="CHEBI:29108"/>
        <label>2</label>
    </ligand>
</feature>
<evidence type="ECO:0000259" key="13">
    <source>
        <dbReference type="PROSITE" id="PS50873"/>
    </source>
</evidence>
<comment type="cofactor">
    <cofactor evidence="9 12">
        <name>Ca(2+)</name>
        <dbReference type="ChEBI" id="CHEBI:29108"/>
    </cofactor>
    <text evidence="9 12">Binds 2 calcium ions per subunit.</text>
</comment>
<feature type="signal peptide" evidence="12">
    <location>
        <begin position="1"/>
        <end position="19"/>
    </location>
</feature>
<dbReference type="EC" id="1.11.1.-" evidence="12"/>
<feature type="binding site" evidence="9">
    <location>
        <position position="145"/>
    </location>
    <ligand>
        <name>Ca(2+)</name>
        <dbReference type="ChEBI" id="CHEBI:29108"/>
        <label>1</label>
    </ligand>
</feature>
<dbReference type="Proteomes" id="UP000028524">
    <property type="component" value="Unassembled WGS sequence"/>
</dbReference>
<feature type="disulfide bond" evidence="11">
    <location>
        <begin position="96"/>
        <end position="357"/>
    </location>
</feature>
<evidence type="ECO:0000313" key="15">
    <source>
        <dbReference type="Proteomes" id="UP000028524"/>
    </source>
</evidence>
<dbReference type="STRING" id="1283841.A0A084QN36"/>
<dbReference type="GO" id="GO:0020037">
    <property type="term" value="F:heme binding"/>
    <property type="evidence" value="ECO:0007669"/>
    <property type="project" value="UniProtKB-UniRule"/>
</dbReference>
<dbReference type="GO" id="GO:0042744">
    <property type="term" value="P:hydrogen peroxide catabolic process"/>
    <property type="evidence" value="ECO:0007669"/>
    <property type="project" value="TreeGrafter"/>
</dbReference>
<dbReference type="PANTHER" id="PTHR31356:SF66">
    <property type="entry name" value="CATALASE-PEROXIDASE"/>
    <property type="match status" value="1"/>
</dbReference>
<protein>
    <recommendedName>
        <fullName evidence="12">Peroxidase</fullName>
        <ecNumber evidence="12">1.11.1.-</ecNumber>
    </recommendedName>
</protein>
<keyword evidence="11" id="KW-1015">Disulfide bond</keyword>
<proteinExistence type="inferred from homology"/>
<dbReference type="PROSITE" id="PS50873">
    <property type="entry name" value="PEROXIDASE_4"/>
    <property type="match status" value="1"/>
</dbReference>
<evidence type="ECO:0000256" key="12">
    <source>
        <dbReference type="RuleBase" id="RU363051"/>
    </source>
</evidence>
<keyword evidence="7" id="KW-0325">Glycoprotein</keyword>
<dbReference type="Gene3D" id="1.10.420.10">
    <property type="entry name" value="Peroxidase, domain 2"/>
    <property type="match status" value="1"/>
</dbReference>
<dbReference type="InterPro" id="IPR002016">
    <property type="entry name" value="Haem_peroxidase"/>
</dbReference>
<evidence type="ECO:0000256" key="8">
    <source>
        <dbReference type="PIRSR" id="PIRSR601621-1"/>
    </source>
</evidence>
<dbReference type="GO" id="GO:0046872">
    <property type="term" value="F:metal ion binding"/>
    <property type="evidence" value="ECO:0007669"/>
    <property type="project" value="UniProtKB-UniRule"/>
</dbReference>
<keyword evidence="9 12" id="KW-0106">Calcium</keyword>
<keyword evidence="2 12" id="KW-0575">Peroxidase</keyword>
<reference evidence="14 15" key="1">
    <citation type="journal article" date="2014" name="BMC Genomics">
        <title>Comparative genome sequencing reveals chemotype-specific gene clusters in the toxigenic black mold Stachybotrys.</title>
        <authorList>
            <person name="Semeiks J."/>
            <person name="Borek D."/>
            <person name="Otwinowski Z."/>
            <person name="Grishin N.V."/>
        </authorList>
    </citation>
    <scope>NUCLEOTIDE SEQUENCE [LARGE SCALE GENOMIC DNA]</scope>
    <source>
        <strain evidence="14 15">IBT 40285</strain>
    </source>
</reference>
<feature type="domain" description="Plant heme peroxidase family profile" evidence="13">
    <location>
        <begin position="145"/>
        <end position="370"/>
    </location>
</feature>
<feature type="binding site" evidence="9">
    <location>
        <position position="147"/>
    </location>
    <ligand>
        <name>Ca(2+)</name>
        <dbReference type="ChEBI" id="CHEBI:29108"/>
        <label>1</label>
    </ligand>
</feature>
<evidence type="ECO:0000256" key="4">
    <source>
        <dbReference type="ARBA" id="ARBA00022723"/>
    </source>
</evidence>
<feature type="active site" description="Proton acceptor" evidence="8">
    <location>
        <position position="130"/>
    </location>
</feature>
<dbReference type="InterPro" id="IPR010255">
    <property type="entry name" value="Haem_peroxidase_sf"/>
</dbReference>
<evidence type="ECO:0000256" key="11">
    <source>
        <dbReference type="PIRSR" id="PIRSR601621-4"/>
    </source>
</evidence>
<keyword evidence="15" id="KW-1185">Reference proteome</keyword>
<gene>
    <name evidence="14" type="ORF">S40285_00506</name>
</gene>
<dbReference type="Gene3D" id="1.10.520.10">
    <property type="match status" value="1"/>
</dbReference>
<dbReference type="GO" id="GO:0000302">
    <property type="term" value="P:response to reactive oxygen species"/>
    <property type="evidence" value="ECO:0007669"/>
    <property type="project" value="TreeGrafter"/>
</dbReference>
<evidence type="ECO:0000256" key="10">
    <source>
        <dbReference type="PIRSR" id="PIRSR601621-3"/>
    </source>
</evidence>
<dbReference type="GO" id="GO:0004601">
    <property type="term" value="F:peroxidase activity"/>
    <property type="evidence" value="ECO:0007669"/>
    <property type="project" value="UniProtKB-KW"/>
</dbReference>
<feature type="binding site" evidence="9">
    <location>
        <position position="260"/>
    </location>
    <ligand>
        <name>Ca(2+)</name>
        <dbReference type="ChEBI" id="CHEBI:29108"/>
        <label>2</label>
    </ligand>
</feature>
<feature type="binding site" evidence="9">
    <location>
        <position position="279"/>
    </location>
    <ligand>
        <name>Ca(2+)</name>
        <dbReference type="ChEBI" id="CHEBI:29108"/>
        <label>2</label>
    </ligand>
</feature>
<dbReference type="SUPFAM" id="SSF48113">
    <property type="entry name" value="Heme-dependent peroxidases"/>
    <property type="match status" value="1"/>
</dbReference>
<dbReference type="HOGENOM" id="CLU_041038_1_0_1"/>
<name>A0A084QN36_STAC4</name>
<dbReference type="GO" id="GO:0034599">
    <property type="term" value="P:cellular response to oxidative stress"/>
    <property type="evidence" value="ECO:0007669"/>
    <property type="project" value="InterPro"/>
</dbReference>
<dbReference type="AlphaFoldDB" id="A0A084QN36"/>
<dbReference type="PRINTS" id="PR00462">
    <property type="entry name" value="LIGNINASE"/>
</dbReference>
<comment type="cofactor">
    <cofactor evidence="9">
        <name>heme b</name>
        <dbReference type="ChEBI" id="CHEBI:60344"/>
    </cofactor>
    <text evidence="9">Binds 1 heme b (iron(II)-protoporphyrin IX) group per subunit.</text>
</comment>
<dbReference type="PRINTS" id="PR00458">
    <property type="entry name" value="PEROXIDASE"/>
</dbReference>
<evidence type="ECO:0000256" key="1">
    <source>
        <dbReference type="ARBA" id="ARBA00006089"/>
    </source>
</evidence>
<dbReference type="InterPro" id="IPR044831">
    <property type="entry name" value="Ccp1-like"/>
</dbReference>
<keyword evidence="5 12" id="KW-0560">Oxidoreductase</keyword>
<sequence length="416" mass="46643">MKIFSYLFLVALSARGTACFPGMGATMKEIGLVARDQNSPSSTELLGDLLTLPDRQLTRSGRHVKELLSGRGRPESEDRNFVKHGLNGWWCRFDTCCVWQHIADELEVLFRGDSGRCTRFARQAVRLGFHDAGTWSKATSSQGGGADGSIILTNELSRVENSGMSEMGDQYRTIYARYRNELGYTSVTMADLLQFGSSVATVVCPLGPRIRTWVGRPDSTRPAPENLLPSPFGDAVSLIEMFQNKTISPRGLVALLGSHTTSQQHFVNTTRPGDPQDSTPGVWDNLYFKETMNAARSPQRVYTLPSDANLANHETTRRGFALYAGRDGQRVWNRDYAREAIRLSLLGVNNINTMTECTRALPRSTHSFRNRDQRMIDRWLERVDASAVWRKISRFIEDGAVVKVSEEELNNTRTPR</sequence>
<feature type="binding site" evidence="9">
    <location>
        <position position="277"/>
    </location>
    <ligand>
        <name>Ca(2+)</name>
        <dbReference type="ChEBI" id="CHEBI:29108"/>
        <label>2</label>
    </ligand>
</feature>
<evidence type="ECO:0000256" key="6">
    <source>
        <dbReference type="ARBA" id="ARBA00023004"/>
    </source>
</evidence>
<feature type="disulfide bond" evidence="11">
    <location>
        <begin position="117"/>
        <end position="204"/>
    </location>
</feature>
<feature type="binding site" evidence="9">
    <location>
        <position position="149"/>
    </location>
    <ligand>
        <name>Ca(2+)</name>
        <dbReference type="ChEBI" id="CHEBI:29108"/>
        <label>1</label>
    </ligand>
</feature>
<feature type="chain" id="PRO_5006985929" description="Peroxidase" evidence="12">
    <location>
        <begin position="20"/>
        <end position="416"/>
    </location>
</feature>
<dbReference type="InterPro" id="IPR019794">
    <property type="entry name" value="Peroxidases_AS"/>
</dbReference>
<evidence type="ECO:0000313" key="14">
    <source>
        <dbReference type="EMBL" id="KFA65371.1"/>
    </source>
</evidence>
<evidence type="ECO:0000256" key="5">
    <source>
        <dbReference type="ARBA" id="ARBA00023002"/>
    </source>
</evidence>
<organism evidence="14 15">
    <name type="scientific">Stachybotrys chlorohalonatus (strain IBT 40285)</name>
    <dbReference type="NCBI Taxonomy" id="1283841"/>
    <lineage>
        <taxon>Eukaryota</taxon>
        <taxon>Fungi</taxon>
        <taxon>Dikarya</taxon>
        <taxon>Ascomycota</taxon>
        <taxon>Pezizomycotina</taxon>
        <taxon>Sordariomycetes</taxon>
        <taxon>Hypocreomycetidae</taxon>
        <taxon>Hypocreales</taxon>
        <taxon>Stachybotryaceae</taxon>
        <taxon>Stachybotrys</taxon>
    </lineage>
</organism>
<evidence type="ECO:0000256" key="7">
    <source>
        <dbReference type="ARBA" id="ARBA00023180"/>
    </source>
</evidence>
<keyword evidence="12" id="KW-0732">Signal</keyword>
<keyword evidence="3 9" id="KW-0349">Heme</keyword>
<feature type="site" description="Transition state stabilizer" evidence="10">
    <location>
        <position position="126"/>
    </location>
</feature>
<evidence type="ECO:0000256" key="9">
    <source>
        <dbReference type="PIRSR" id="PIRSR601621-2"/>
    </source>
</evidence>
<feature type="binding site" description="axial binding residue" evidence="9">
    <location>
        <position position="259"/>
    </location>
    <ligand>
        <name>heme b</name>
        <dbReference type="ChEBI" id="CHEBI:60344"/>
    </ligand>
    <ligandPart>
        <name>Fe</name>
        <dbReference type="ChEBI" id="CHEBI:18248"/>
    </ligandPart>
</feature>
<dbReference type="PROSITE" id="PS00436">
    <property type="entry name" value="PEROXIDASE_2"/>
    <property type="match status" value="1"/>
</dbReference>